<gene>
    <name evidence="1" type="ORF">CVT24_002309</name>
</gene>
<dbReference type="AlphaFoldDB" id="A0A409YIU5"/>
<organism evidence="1 2">
    <name type="scientific">Panaeolus cyanescens</name>
    <dbReference type="NCBI Taxonomy" id="181874"/>
    <lineage>
        <taxon>Eukaryota</taxon>
        <taxon>Fungi</taxon>
        <taxon>Dikarya</taxon>
        <taxon>Basidiomycota</taxon>
        <taxon>Agaricomycotina</taxon>
        <taxon>Agaricomycetes</taxon>
        <taxon>Agaricomycetidae</taxon>
        <taxon>Agaricales</taxon>
        <taxon>Agaricineae</taxon>
        <taxon>Galeropsidaceae</taxon>
        <taxon>Panaeolus</taxon>
    </lineage>
</organism>
<name>A0A409YIU5_9AGAR</name>
<dbReference type="Gene3D" id="3.80.10.10">
    <property type="entry name" value="Ribonuclease Inhibitor"/>
    <property type="match status" value="1"/>
</dbReference>
<comment type="caution">
    <text evidence="1">The sequence shown here is derived from an EMBL/GenBank/DDBJ whole genome shotgun (WGS) entry which is preliminary data.</text>
</comment>
<evidence type="ECO:0000313" key="1">
    <source>
        <dbReference type="EMBL" id="PPR02885.1"/>
    </source>
</evidence>
<protein>
    <submittedName>
        <fullName evidence="1">Uncharacterized protein</fullName>
    </submittedName>
</protein>
<dbReference type="Gene3D" id="1.20.1280.50">
    <property type="match status" value="1"/>
</dbReference>
<dbReference type="InParanoid" id="A0A409YIU5"/>
<sequence length="508" mass="57099">MPGLALSRSNAPFLNKIKASLSRTKASTTIADSMAPAQVELCTQTLEQPCQVQVIAKSTANDIPTEFTPTIIPNSLTPPPLSINDLPPEILSEIFHTYMFWDYDPDLMDPELEGMVSVFSPNPRSAPLLFCRVCSLWRSVAISTPALWSAIAVVGPFNPDTVALWLQRSQSHPISLIVSLHHDMALSDTFARLLGMLHASMPRWKHITLHLPTAKDMRRLLFTLIPEKGKSPATRLQYLHLSANYREEDHVDAESLARLSSFPHPTLRRLTWDDYIIPDFSRVSPSLWSNLEHISFWSTNTSVLLSFLKACENVRFINIHCLETKIDANLPTEHLPIISRNLQALNIAYVVGDLRESLDLLVTPELKRLSFEHRGGGGQSIGLRNFLERSGCKLECLCIINKSSAFDEKETKIMLRSPIFTAIPHFSLRLTHDACQPSFPEAIIAETAGQWKDIARACYEPKNYAYHLGWGTLDITRSHYIEYPFLIKEVEPTPKWTVALTDGPLVSA</sequence>
<dbReference type="SUPFAM" id="SSF52047">
    <property type="entry name" value="RNI-like"/>
    <property type="match status" value="1"/>
</dbReference>
<evidence type="ECO:0000313" key="2">
    <source>
        <dbReference type="Proteomes" id="UP000284842"/>
    </source>
</evidence>
<reference evidence="1 2" key="1">
    <citation type="journal article" date="2018" name="Evol. Lett.">
        <title>Horizontal gene cluster transfer increased hallucinogenic mushroom diversity.</title>
        <authorList>
            <person name="Reynolds H.T."/>
            <person name="Vijayakumar V."/>
            <person name="Gluck-Thaler E."/>
            <person name="Korotkin H.B."/>
            <person name="Matheny P.B."/>
            <person name="Slot J.C."/>
        </authorList>
    </citation>
    <scope>NUCLEOTIDE SEQUENCE [LARGE SCALE GENOMIC DNA]</scope>
    <source>
        <strain evidence="1 2">2629</strain>
    </source>
</reference>
<keyword evidence="2" id="KW-1185">Reference proteome</keyword>
<dbReference type="InterPro" id="IPR032675">
    <property type="entry name" value="LRR_dom_sf"/>
</dbReference>
<dbReference type="EMBL" id="NHTK01001134">
    <property type="protein sequence ID" value="PPR02885.1"/>
    <property type="molecule type" value="Genomic_DNA"/>
</dbReference>
<dbReference type="OrthoDB" id="3365698at2759"/>
<proteinExistence type="predicted"/>
<accession>A0A409YIU5</accession>
<dbReference type="STRING" id="181874.A0A409YIU5"/>
<dbReference type="Proteomes" id="UP000284842">
    <property type="component" value="Unassembled WGS sequence"/>
</dbReference>